<feature type="domain" description="CAAX prenyl protease 2/Lysostaphin resistance protein A-like" evidence="2">
    <location>
        <begin position="399"/>
        <end position="491"/>
    </location>
</feature>
<feature type="transmembrane region" description="Helical" evidence="1">
    <location>
        <begin position="302"/>
        <end position="326"/>
    </location>
</feature>
<keyword evidence="3" id="KW-0378">Hydrolase</keyword>
<keyword evidence="3" id="KW-0482">Metalloprotease</keyword>
<keyword evidence="1" id="KW-0812">Transmembrane</keyword>
<sequence>MNTNFPHHEPNWKLFSWLAGIGIIIYLLIQIVPSTAESFFDSNSEPVIAKSKAEDAAAAFVKKQFHVTPNSVHAVHQSDSLLYGYLEKNKLTKSYEKLYEEQFPTDTFQVTAKMPDRSEIFIYVHMQKGTVVAWNRLNGNQVTPAKGKELTDTALKFAMSKGFQKSSLKVDRTNADTGQIWFTANKVIGIAKLNLGIRAEKQPNGSILIAAYKPTFKVPSDYTVYVDKQKRLANYLSTLGSLFLSFVLFILAIIYASLYRKHTSFLRGIALTLLFLGMYLVNDFNMKDGLVASFGEVLHADTMAYTAVIVTCLVTVIMGLSVYFSLVGGDGLWRALGRNLWPRFGQPGYGEHVWRSMWLGYLAAFMLLGLQTIIFIILMNMNGAWSTTDVTQSPYNLAAPWLFPLLAWCAAISEESVYRLFGIGLMKRWFKNSFVASLIPTIIWALGHVTYPIFPSTTRLLELTILGLIFSFLFLRFGFITVLFAHAVFDSLMMAISLMFMGSVGNVLIGLVYIVLPIPIAWLIRNFDRKKRANLTVPPSMLQ</sequence>
<keyword evidence="1" id="KW-0472">Membrane</keyword>
<dbReference type="GO" id="GO:0080120">
    <property type="term" value="P:CAAX-box protein maturation"/>
    <property type="evidence" value="ECO:0007669"/>
    <property type="project" value="UniProtKB-ARBA"/>
</dbReference>
<dbReference type="InterPro" id="IPR003675">
    <property type="entry name" value="Rce1/LyrA-like_dom"/>
</dbReference>
<feature type="transmembrane region" description="Helical" evidence="1">
    <location>
        <begin position="433"/>
        <end position="454"/>
    </location>
</feature>
<dbReference type="EMBL" id="CP034437">
    <property type="protein sequence ID" value="AZN40136.1"/>
    <property type="molecule type" value="Genomic_DNA"/>
</dbReference>
<organism evidence="3 4">
    <name type="scientific">Paenibacillus albus</name>
    <dbReference type="NCBI Taxonomy" id="2495582"/>
    <lineage>
        <taxon>Bacteria</taxon>
        <taxon>Bacillati</taxon>
        <taxon>Bacillota</taxon>
        <taxon>Bacilli</taxon>
        <taxon>Bacillales</taxon>
        <taxon>Paenibacillaceae</taxon>
        <taxon>Paenibacillus</taxon>
    </lineage>
</organism>
<reference evidence="4" key="1">
    <citation type="submission" date="2018-12" db="EMBL/GenBank/DDBJ databases">
        <title>Genome sequence of Peanibacillus sp.</title>
        <authorList>
            <person name="Subramani G."/>
            <person name="Srinivasan S."/>
            <person name="Kim M.K."/>
        </authorList>
    </citation>
    <scope>NUCLEOTIDE SEQUENCE [LARGE SCALE GENOMIC DNA]</scope>
    <source>
        <strain evidence="4">18JY67-1</strain>
    </source>
</reference>
<dbReference type="AlphaFoldDB" id="A0A3S9A378"/>
<evidence type="ECO:0000256" key="1">
    <source>
        <dbReference type="SAM" id="Phobius"/>
    </source>
</evidence>
<feature type="transmembrane region" description="Helical" evidence="1">
    <location>
        <begin position="235"/>
        <end position="258"/>
    </location>
</feature>
<dbReference type="RefSeq" id="WP_126015374.1">
    <property type="nucleotide sequence ID" value="NZ_CP034437.1"/>
</dbReference>
<dbReference type="GO" id="GO:0004175">
    <property type="term" value="F:endopeptidase activity"/>
    <property type="evidence" value="ECO:0007669"/>
    <property type="project" value="UniProtKB-ARBA"/>
</dbReference>
<evidence type="ECO:0000313" key="4">
    <source>
        <dbReference type="Proteomes" id="UP000272528"/>
    </source>
</evidence>
<feature type="transmembrane region" description="Helical" evidence="1">
    <location>
        <begin position="495"/>
        <end position="524"/>
    </location>
</feature>
<keyword evidence="1" id="KW-1133">Transmembrane helix</keyword>
<dbReference type="KEGG" id="palb:EJC50_11105"/>
<proteinExistence type="predicted"/>
<feature type="transmembrane region" description="Helical" evidence="1">
    <location>
        <begin position="12"/>
        <end position="29"/>
    </location>
</feature>
<name>A0A3S9A378_9BACL</name>
<keyword evidence="3" id="KW-0645">Protease</keyword>
<feature type="transmembrane region" description="Helical" evidence="1">
    <location>
        <begin position="264"/>
        <end position="281"/>
    </location>
</feature>
<feature type="transmembrane region" description="Helical" evidence="1">
    <location>
        <begin position="358"/>
        <end position="381"/>
    </location>
</feature>
<dbReference type="Pfam" id="PF02517">
    <property type="entry name" value="Rce1-like"/>
    <property type="match status" value="1"/>
</dbReference>
<dbReference type="GO" id="GO:0008237">
    <property type="term" value="F:metallopeptidase activity"/>
    <property type="evidence" value="ECO:0007669"/>
    <property type="project" value="UniProtKB-KW"/>
</dbReference>
<accession>A0A3S9A378</accession>
<evidence type="ECO:0000259" key="2">
    <source>
        <dbReference type="Pfam" id="PF02517"/>
    </source>
</evidence>
<feature type="transmembrane region" description="Helical" evidence="1">
    <location>
        <begin position="466"/>
        <end position="489"/>
    </location>
</feature>
<keyword evidence="4" id="KW-1185">Reference proteome</keyword>
<dbReference type="GO" id="GO:0006508">
    <property type="term" value="P:proteolysis"/>
    <property type="evidence" value="ECO:0007669"/>
    <property type="project" value="UniProtKB-KW"/>
</dbReference>
<evidence type="ECO:0000313" key="3">
    <source>
        <dbReference type="EMBL" id="AZN40136.1"/>
    </source>
</evidence>
<protein>
    <submittedName>
        <fullName evidence="3">CPBP family intramembrane metalloprotease</fullName>
    </submittedName>
</protein>
<dbReference type="Proteomes" id="UP000272528">
    <property type="component" value="Chromosome"/>
</dbReference>
<gene>
    <name evidence="3" type="ORF">EJC50_11105</name>
</gene>
<dbReference type="OrthoDB" id="2675631at2"/>